<reference evidence="1 2" key="1">
    <citation type="submission" date="2020-08" db="EMBL/GenBank/DDBJ databases">
        <title>Genomic Encyclopedia of Type Strains, Phase IV (KMG-V): Genome sequencing to study the core and pangenomes of soil and plant-associated prokaryotes.</title>
        <authorList>
            <person name="Whitman W."/>
        </authorList>
    </citation>
    <scope>NUCLEOTIDE SEQUENCE [LARGE SCALE GENOMIC DNA]</scope>
    <source>
        <strain evidence="1 2">M2T3</strain>
    </source>
</reference>
<proteinExistence type="predicted"/>
<dbReference type="EMBL" id="JACHCC010000002">
    <property type="protein sequence ID" value="MBB6498474.1"/>
    <property type="molecule type" value="Genomic_DNA"/>
</dbReference>
<dbReference type="RefSeq" id="WP_184622630.1">
    <property type="nucleotide sequence ID" value="NZ_JACHCC010000002.1"/>
</dbReference>
<evidence type="ECO:0000313" key="2">
    <source>
        <dbReference type="Proteomes" id="UP000521017"/>
    </source>
</evidence>
<evidence type="ECO:0000313" key="1">
    <source>
        <dbReference type="EMBL" id="MBB6498474.1"/>
    </source>
</evidence>
<organism evidence="1 2">
    <name type="scientific">Pedobacter cryoconitis</name>
    <dbReference type="NCBI Taxonomy" id="188932"/>
    <lineage>
        <taxon>Bacteria</taxon>
        <taxon>Pseudomonadati</taxon>
        <taxon>Bacteroidota</taxon>
        <taxon>Sphingobacteriia</taxon>
        <taxon>Sphingobacteriales</taxon>
        <taxon>Sphingobacteriaceae</taxon>
        <taxon>Pedobacter</taxon>
    </lineage>
</organism>
<accession>A0A7X0J0K5</accession>
<sequence length="367" mass="42601">MTFLEIIRDPSTILPIRYTGSFREALKEKIQHFGQVIDNSDNLSMAIEGINLDQAVFKKRNKILRNGILNTIDAYYEGDPSKAYRILSTALKESNLTGYLNKEFELPENSNLFRIRKETKNYPLSKEELFHIPFELRSKVSTQRYSIPGLPSLYLANSIYVAWEEMRRPGFNEIHATRIVNNRPLMLLDLTNDIFARNKHLVDNLSYNWQLLYKVMAWPLIAACSVKVQNTEDPFKPEYIIPQLLLQWVNKNTVYGIKYSSTHIDLNKSAHEGLFYNVVIPVRTFKIERGQCHELKNTFKSTRVIPLQIRQFITFSDRLDHQTSILDNVNPDISGVELIEGHLQKYSSTIFGILEHNLNGIELETFD</sequence>
<protein>
    <recommendedName>
        <fullName evidence="3">RES domain-containing protein</fullName>
    </recommendedName>
</protein>
<dbReference type="AlphaFoldDB" id="A0A7X0J0K5"/>
<dbReference type="Proteomes" id="UP000521017">
    <property type="component" value="Unassembled WGS sequence"/>
</dbReference>
<comment type="caution">
    <text evidence="1">The sequence shown here is derived from an EMBL/GenBank/DDBJ whole genome shotgun (WGS) entry which is preliminary data.</text>
</comment>
<evidence type="ECO:0008006" key="3">
    <source>
        <dbReference type="Google" id="ProtNLM"/>
    </source>
</evidence>
<gene>
    <name evidence="1" type="ORF">HDF25_000611</name>
</gene>
<name>A0A7X0J0K5_9SPHI</name>